<dbReference type="GO" id="GO:0000166">
    <property type="term" value="F:nucleotide binding"/>
    <property type="evidence" value="ECO:0007669"/>
    <property type="project" value="UniProtKB-KW"/>
</dbReference>
<dbReference type="AlphaFoldDB" id="A0A7W7QZ29"/>
<gene>
    <name evidence="10" type="ORF">FHR34_001243</name>
</gene>
<evidence type="ECO:0000256" key="8">
    <source>
        <dbReference type="SAM" id="Phobius"/>
    </source>
</evidence>
<dbReference type="EMBL" id="JACHJV010000001">
    <property type="protein sequence ID" value="MBB4922250.1"/>
    <property type="molecule type" value="Genomic_DNA"/>
</dbReference>
<dbReference type="GO" id="GO:0051607">
    <property type="term" value="P:defense response to virus"/>
    <property type="evidence" value="ECO:0007669"/>
    <property type="project" value="UniProtKB-KW"/>
</dbReference>
<feature type="transmembrane region" description="Helical" evidence="8">
    <location>
        <begin position="123"/>
        <end position="144"/>
    </location>
</feature>
<evidence type="ECO:0000256" key="7">
    <source>
        <dbReference type="ARBA" id="ARBA00023136"/>
    </source>
</evidence>
<dbReference type="InterPro" id="IPR043760">
    <property type="entry name" value="PycTM_dom"/>
</dbReference>
<keyword evidence="2" id="KW-1003">Cell membrane</keyword>
<dbReference type="GO" id="GO:0005886">
    <property type="term" value="C:plasma membrane"/>
    <property type="evidence" value="ECO:0007669"/>
    <property type="project" value="UniProtKB-SubCell"/>
</dbReference>
<protein>
    <recommendedName>
        <fullName evidence="9">Pycsar effector protein domain-containing protein</fullName>
    </recommendedName>
</protein>
<evidence type="ECO:0000256" key="2">
    <source>
        <dbReference type="ARBA" id="ARBA00022475"/>
    </source>
</evidence>
<evidence type="ECO:0000256" key="1">
    <source>
        <dbReference type="ARBA" id="ARBA00004236"/>
    </source>
</evidence>
<comment type="caution">
    <text evidence="10">The sequence shown here is derived from an EMBL/GenBank/DDBJ whole genome shotgun (WGS) entry which is preliminary data.</text>
</comment>
<evidence type="ECO:0000256" key="4">
    <source>
        <dbReference type="ARBA" id="ARBA00022741"/>
    </source>
</evidence>
<evidence type="ECO:0000256" key="3">
    <source>
        <dbReference type="ARBA" id="ARBA00022692"/>
    </source>
</evidence>
<feature type="domain" description="Pycsar effector protein" evidence="9">
    <location>
        <begin position="5"/>
        <end position="142"/>
    </location>
</feature>
<accession>A0A7W7QZ29</accession>
<evidence type="ECO:0000256" key="5">
    <source>
        <dbReference type="ARBA" id="ARBA00022989"/>
    </source>
</evidence>
<keyword evidence="11" id="KW-1185">Reference proteome</keyword>
<name>A0A7W7QZ29_KITKI</name>
<proteinExistence type="predicted"/>
<dbReference type="Proteomes" id="UP000540506">
    <property type="component" value="Unassembled WGS sequence"/>
</dbReference>
<organism evidence="10 11">
    <name type="scientific">Kitasatospora kifunensis</name>
    <name type="common">Streptomyces kifunensis</name>
    <dbReference type="NCBI Taxonomy" id="58351"/>
    <lineage>
        <taxon>Bacteria</taxon>
        <taxon>Bacillati</taxon>
        <taxon>Actinomycetota</taxon>
        <taxon>Actinomycetes</taxon>
        <taxon>Kitasatosporales</taxon>
        <taxon>Streptomycetaceae</taxon>
        <taxon>Kitasatospora</taxon>
    </lineage>
</organism>
<keyword evidence="3 8" id="KW-0812">Transmembrane</keyword>
<dbReference type="Pfam" id="PF18967">
    <property type="entry name" value="PycTM"/>
    <property type="match status" value="1"/>
</dbReference>
<keyword evidence="6" id="KW-0051">Antiviral defense</keyword>
<keyword evidence="5 8" id="KW-1133">Transmembrane helix</keyword>
<evidence type="ECO:0000313" key="10">
    <source>
        <dbReference type="EMBL" id="MBB4922250.1"/>
    </source>
</evidence>
<reference evidence="10 11" key="1">
    <citation type="submission" date="2020-08" db="EMBL/GenBank/DDBJ databases">
        <title>Sequencing the genomes of 1000 actinobacteria strains.</title>
        <authorList>
            <person name="Klenk H.-P."/>
        </authorList>
    </citation>
    <scope>NUCLEOTIDE SEQUENCE [LARGE SCALE GENOMIC DNA]</scope>
    <source>
        <strain evidence="10 11">DSM 41654</strain>
    </source>
</reference>
<evidence type="ECO:0000256" key="6">
    <source>
        <dbReference type="ARBA" id="ARBA00023118"/>
    </source>
</evidence>
<evidence type="ECO:0000259" key="9">
    <source>
        <dbReference type="Pfam" id="PF18967"/>
    </source>
</evidence>
<comment type="subcellular location">
    <subcellularLocation>
        <location evidence="1">Cell membrane</location>
    </subcellularLocation>
</comment>
<keyword evidence="7 8" id="KW-0472">Membrane</keyword>
<evidence type="ECO:0000313" key="11">
    <source>
        <dbReference type="Proteomes" id="UP000540506"/>
    </source>
</evidence>
<sequence>MDQNLDQALADLAADIARTDGKSSLYLAVDGVTVAGLAALASANVPVAGLVLAGTSGAATVAAATLGIRAARPNLGGDDAEGWPRWAKAEPEEILADLAEDRRLAKIRKLSQICKRKMRHLQWCADCTLAGLIALALAAVVTIAS</sequence>
<keyword evidence="4" id="KW-0547">Nucleotide-binding</keyword>